<feature type="region of interest" description="Disordered" evidence="1">
    <location>
        <begin position="480"/>
        <end position="588"/>
    </location>
</feature>
<keyword evidence="2" id="KW-0812">Transmembrane</keyword>
<feature type="compositionally biased region" description="Low complexity" evidence="1">
    <location>
        <begin position="100"/>
        <end position="117"/>
    </location>
</feature>
<feature type="non-terminal residue" evidence="5">
    <location>
        <position position="588"/>
    </location>
</feature>
<dbReference type="InterPro" id="IPR026394">
    <property type="entry name" value="RPT_S_cricet"/>
</dbReference>
<dbReference type="Gene3D" id="2.150.10.10">
    <property type="entry name" value="Serralysin-like metalloprotease, C-terminal"/>
    <property type="match status" value="1"/>
</dbReference>
<feature type="compositionally biased region" description="Polar residues" evidence="1">
    <location>
        <begin position="522"/>
        <end position="536"/>
    </location>
</feature>
<dbReference type="PANTHER" id="PTHR37456">
    <property type="entry name" value="SI:CH211-266K2.1"/>
    <property type="match status" value="1"/>
</dbReference>
<evidence type="ECO:0000313" key="6">
    <source>
        <dbReference type="Proteomes" id="UP000294998"/>
    </source>
</evidence>
<sequence length="588" mass="60168">MNKIYKVLWNHAAQNWVVTSELARGNVKSSSSQLTNQLTDQPTSQLKKSFTIATLSAVIIASLFSTSAMAYTPNANSREQAVTGSLAIGEQDDGSGSGSGATVSASNGGSSTAGWTTTTNSHHSIAIGGSSQVHNTANALAIGFKANLTNSTKGSVALGAYSTAGAAHAGGDAASIHIGGTTYNFAGKATNQTSVLSIGSGNNVTDWAAGSRQNNGGHYSDRRGANTPNYNVRQIQNVAAGRVSSDSTDAINGSQLHAVVAAVNDLSSKNTAYAWKVTSEGGTEQTVNNGETVTFAAGENMTIKQDGKKFTYGLKTKKVTAKDETGEYEDIANEEDGVVTAKDLLKALKKAGWKLQANGSGNTIIKAGDVVNFVNGTGTTASVKGNSITFKINTSDLTASGNGTIYANKTGDHFATATSVANAINGAFWRATAAGAGGGTRVEQQIRAGDLVTFKGGDGIKVDQDKGTFTFSLDKDYIKKHPELKGPKGDKGAQGAPGATGQNGRDGITPTVSTKDNKDGTHTVTITTGDNTSTFTVKDGAKGEKGDQGERGLTGAQGAKGEKGDRGERGLTGAQGAKGEKGDQGERG</sequence>
<dbReference type="Gene3D" id="6.20.50.100">
    <property type="match status" value="1"/>
</dbReference>
<evidence type="ECO:0000256" key="1">
    <source>
        <dbReference type="SAM" id="MobiDB-lite"/>
    </source>
</evidence>
<feature type="compositionally biased region" description="Basic and acidic residues" evidence="1">
    <location>
        <begin position="539"/>
        <end position="550"/>
    </location>
</feature>
<dbReference type="Pfam" id="PF05662">
    <property type="entry name" value="YadA_stalk"/>
    <property type="match status" value="1"/>
</dbReference>
<feature type="compositionally biased region" description="Basic and acidic residues" evidence="1">
    <location>
        <begin position="578"/>
        <end position="588"/>
    </location>
</feature>
<feature type="transmembrane region" description="Helical" evidence="2">
    <location>
        <begin position="50"/>
        <end position="71"/>
    </location>
</feature>
<keyword evidence="2" id="KW-1133">Transmembrane helix</keyword>
<comment type="caution">
    <text evidence="5">The sequence shown here is derived from an EMBL/GenBank/DDBJ whole genome shotgun (WGS) entry which is preliminary data.</text>
</comment>
<dbReference type="Proteomes" id="UP000294998">
    <property type="component" value="Unassembled WGS sequence"/>
</dbReference>
<reference evidence="5 6" key="1">
    <citation type="submission" date="2018-12" db="EMBL/GenBank/DDBJ databases">
        <authorList>
            <person name="Fluit A.C."/>
        </authorList>
    </citation>
    <scope>NUCLEOTIDE SEQUENCE [LARGE SCALE GENOMIC DNA]</scope>
    <source>
        <strain evidence="5 6">16-549009</strain>
    </source>
</reference>
<feature type="compositionally biased region" description="Basic and acidic residues" evidence="1">
    <location>
        <begin position="560"/>
        <end position="569"/>
    </location>
</feature>
<gene>
    <name evidence="5" type="ORF">EGH31_0248</name>
</gene>
<dbReference type="RefSeq" id="WP_279512774.1">
    <property type="nucleotide sequence ID" value="NZ_RWKG01000004.1"/>
</dbReference>
<feature type="domain" description="Trimeric autotransporter adhesin YadA-like stalk" evidence="3">
    <location>
        <begin position="234"/>
        <end position="266"/>
    </location>
</feature>
<proteinExistence type="predicted"/>
<organism evidence="5 6">
    <name type="scientific">Haemophilus haemolyticus</name>
    <dbReference type="NCBI Taxonomy" id="726"/>
    <lineage>
        <taxon>Bacteria</taxon>
        <taxon>Pseudomonadati</taxon>
        <taxon>Pseudomonadota</taxon>
        <taxon>Gammaproteobacteria</taxon>
        <taxon>Pasteurellales</taxon>
        <taxon>Pasteurellaceae</taxon>
        <taxon>Haemophilus</taxon>
    </lineage>
</organism>
<feature type="domain" description="ESPR" evidence="4">
    <location>
        <begin position="1"/>
        <end position="33"/>
    </location>
</feature>
<dbReference type="GO" id="GO:0019867">
    <property type="term" value="C:outer membrane"/>
    <property type="evidence" value="ECO:0007669"/>
    <property type="project" value="InterPro"/>
</dbReference>
<name>A0AAQ1YN24_HAEHA</name>
<dbReference type="InterPro" id="IPR011049">
    <property type="entry name" value="Serralysin-like_metalloprot_C"/>
</dbReference>
<accession>A0AAQ1YN24</accession>
<evidence type="ECO:0000259" key="3">
    <source>
        <dbReference type="Pfam" id="PF05662"/>
    </source>
</evidence>
<dbReference type="InterPro" id="IPR024973">
    <property type="entry name" value="ESPR"/>
</dbReference>
<evidence type="ECO:0000256" key="2">
    <source>
        <dbReference type="SAM" id="Phobius"/>
    </source>
</evidence>
<dbReference type="InterPro" id="IPR037174">
    <property type="entry name" value="Trimeric_adhesin"/>
</dbReference>
<keyword evidence="2" id="KW-0472">Membrane</keyword>
<protein>
    <submittedName>
        <fullName evidence="5">Phage tail fiber protein</fullName>
    </submittedName>
</protein>
<dbReference type="Pfam" id="PF19079">
    <property type="entry name" value="CFSR"/>
    <property type="match status" value="1"/>
</dbReference>
<feature type="compositionally biased region" description="Basic and acidic residues" evidence="1">
    <location>
        <begin position="480"/>
        <end position="491"/>
    </location>
</feature>
<dbReference type="Gene3D" id="3.90.1780.10">
    <property type="entry name" value="Trimeric adhesin"/>
    <property type="match status" value="1"/>
</dbReference>
<evidence type="ECO:0000313" key="5">
    <source>
        <dbReference type="EMBL" id="TDN44083.1"/>
    </source>
</evidence>
<dbReference type="SUPFAM" id="SSF101967">
    <property type="entry name" value="Adhesin YadA, collagen-binding domain"/>
    <property type="match status" value="1"/>
</dbReference>
<dbReference type="InterPro" id="IPR008635">
    <property type="entry name" value="Coiled_stalk_dom"/>
</dbReference>
<dbReference type="EMBL" id="RWKG01000004">
    <property type="protein sequence ID" value="TDN44083.1"/>
    <property type="molecule type" value="Genomic_DNA"/>
</dbReference>
<feature type="region of interest" description="Disordered" evidence="1">
    <location>
        <begin position="88"/>
        <end position="117"/>
    </location>
</feature>
<feature type="region of interest" description="Disordered" evidence="1">
    <location>
        <begin position="208"/>
        <end position="228"/>
    </location>
</feature>
<dbReference type="AlphaFoldDB" id="A0AAQ1YN24"/>
<feature type="compositionally biased region" description="Polar residues" evidence="1">
    <location>
        <begin position="208"/>
        <end position="217"/>
    </location>
</feature>
<dbReference type="PANTHER" id="PTHR37456:SF6">
    <property type="entry name" value="COLLAGEN ALPHA-1(XXIII) CHAIN-LIKE ISOFORM X2"/>
    <property type="match status" value="1"/>
</dbReference>
<dbReference type="InterPro" id="IPR050938">
    <property type="entry name" value="Collagen_Structural_Proteins"/>
</dbReference>
<dbReference type="Pfam" id="PF13018">
    <property type="entry name" value="ESPR"/>
    <property type="match status" value="1"/>
</dbReference>
<evidence type="ECO:0000259" key="4">
    <source>
        <dbReference type="Pfam" id="PF13018"/>
    </source>
</evidence>